<dbReference type="Gene3D" id="3.10.310.30">
    <property type="match status" value="1"/>
</dbReference>
<evidence type="ECO:0000256" key="3">
    <source>
        <dbReference type="ARBA" id="ARBA00022722"/>
    </source>
</evidence>
<reference evidence="9" key="2">
    <citation type="submission" date="2006-05" db="EMBL/GenBank/DDBJ databases">
        <title>Sequencing of the draft genome and assembly of Desulfuromonas acetoxidans DSM 684.</title>
        <authorList>
            <consortium name="US DOE Joint Genome Institute (JGI-PGF)"/>
            <person name="Copeland A."/>
            <person name="Lucas S."/>
            <person name="Lapidus A."/>
            <person name="Barry K."/>
            <person name="Detter J.C."/>
            <person name="Glavina del Rio T."/>
            <person name="Hammon N."/>
            <person name="Israni S."/>
            <person name="Dalin E."/>
            <person name="Tice H."/>
            <person name="Bruce D."/>
            <person name="Pitluck S."/>
            <person name="Richardson P."/>
        </authorList>
    </citation>
    <scope>NUCLEOTIDE SEQUENCE [LARGE SCALE GENOMIC DNA]</scope>
    <source>
        <strain evidence="9">DSM 684</strain>
    </source>
</reference>
<dbReference type="NCBIfam" id="TIGR00644">
    <property type="entry name" value="recJ"/>
    <property type="match status" value="1"/>
</dbReference>
<dbReference type="RefSeq" id="WP_005999129.1">
    <property type="nucleotide sequence ID" value="NZ_AAEW02000005.1"/>
</dbReference>
<evidence type="ECO:0000313" key="10">
    <source>
        <dbReference type="Proteomes" id="UP000005695"/>
    </source>
</evidence>
<dbReference type="GO" id="GO:0008409">
    <property type="term" value="F:5'-3' exonuclease activity"/>
    <property type="evidence" value="ECO:0007669"/>
    <property type="project" value="InterPro"/>
</dbReference>
<dbReference type="Pfam" id="PF17768">
    <property type="entry name" value="RecJ_OB"/>
    <property type="match status" value="1"/>
</dbReference>
<name>Q1K1E0_DESA6</name>
<accession>Q1K1E0</accession>
<dbReference type="GO" id="GO:0006310">
    <property type="term" value="P:DNA recombination"/>
    <property type="evidence" value="ECO:0007669"/>
    <property type="project" value="InterPro"/>
</dbReference>
<evidence type="ECO:0000313" key="9">
    <source>
        <dbReference type="EMBL" id="EAT16448.1"/>
    </source>
</evidence>
<comment type="similarity">
    <text evidence="1">Belongs to the RecJ family.</text>
</comment>
<dbReference type="InterPro" id="IPR041122">
    <property type="entry name" value="RecJ_OB"/>
</dbReference>
<keyword evidence="5 9" id="KW-0269">Exonuclease</keyword>
<feature type="domain" description="RecJ OB" evidence="8">
    <location>
        <begin position="464"/>
        <end position="567"/>
    </location>
</feature>
<keyword evidence="3" id="KW-0540">Nuclease</keyword>
<sequence>MQPSQQRSWKERQSAKPVDWQQWSARLGCAPLVCQLLSQRGISTLEEAQAFLTASLSQLPDPMALRGMESAVDRLVQAVKAGEPIAVHGDYDVDGISGTALLTQCLRWFGVNVTYHIPLRMRDGYGLSEVALRRTLEQGIRLVVSVDCGISAHAEAQLAADLGIELIITDHHQPPETLPVSLSCINPWLPDCSYPDKRLSGVGVAFMVMIALRARLRETGNLPDPEPDLRYVLDLVALGTVADLVPLQGVNRALVSSGLRLMAQQPRVGLAALVKVAEVRAVTAGVVGYQLAPRLNAAGRLEDATLGVDLLLDEVSQSAMPVAEQLNQFNHQRRQIEQQVLDQAIERIERDLTDDALTIVLADERWHAGVIGIVASRLVERYHRPTVLIALEEGQGKGSARSIKGFHLYQAFEACQEPLSGFGGHEFAAGLSIDAACVSRFTEQFERYAQSHLNPVMLGAVREYDAELVLEEIDETLYDELQALAPFGMGNPEPVFVVRQVHVHRPSCVAEKHLRFSLQQDGYSVPCIAFGMAQRQDEVVGQAVDVLFQVGMNTWRGQKSLQLIVKDIMPSHVEGA</sequence>
<dbReference type="InterPro" id="IPR001667">
    <property type="entry name" value="DDH_dom"/>
</dbReference>
<keyword evidence="10" id="KW-1185">Reference proteome</keyword>
<organism evidence="9 10">
    <name type="scientific">Desulfuromonas acetoxidans (strain DSM 684 / 11070)</name>
    <dbReference type="NCBI Taxonomy" id="281689"/>
    <lineage>
        <taxon>Bacteria</taxon>
        <taxon>Pseudomonadati</taxon>
        <taxon>Thermodesulfobacteriota</taxon>
        <taxon>Desulfuromonadia</taxon>
        <taxon>Desulfuromonadales</taxon>
        <taxon>Desulfuromonadaceae</taxon>
        <taxon>Desulfuromonas</taxon>
    </lineage>
</organism>
<dbReference type="SUPFAM" id="SSF64182">
    <property type="entry name" value="DHH phosphoesterases"/>
    <property type="match status" value="1"/>
</dbReference>
<evidence type="ECO:0000256" key="5">
    <source>
        <dbReference type="ARBA" id="ARBA00022839"/>
    </source>
</evidence>
<comment type="caution">
    <text evidence="9">The sequence shown here is derived from an EMBL/GenBank/DDBJ whole genome shotgun (WGS) entry which is preliminary data.</text>
</comment>
<protein>
    <recommendedName>
        <fullName evidence="2">Single-stranded-DNA-specific exonuclease RecJ</fullName>
    </recommendedName>
</protein>
<dbReference type="Gene3D" id="3.90.1640.30">
    <property type="match status" value="1"/>
</dbReference>
<evidence type="ECO:0000256" key="4">
    <source>
        <dbReference type="ARBA" id="ARBA00022801"/>
    </source>
</evidence>
<dbReference type="InterPro" id="IPR038763">
    <property type="entry name" value="DHH_sf"/>
</dbReference>
<gene>
    <name evidence="9" type="ORF">Dace_1912</name>
</gene>
<evidence type="ECO:0000256" key="2">
    <source>
        <dbReference type="ARBA" id="ARBA00019841"/>
    </source>
</evidence>
<dbReference type="EMBL" id="AAEW02000005">
    <property type="protein sequence ID" value="EAT16448.1"/>
    <property type="molecule type" value="Genomic_DNA"/>
</dbReference>
<proteinExistence type="inferred from homology"/>
<dbReference type="Pfam" id="PF02272">
    <property type="entry name" value="DHHA1"/>
    <property type="match status" value="1"/>
</dbReference>
<evidence type="ECO:0000259" key="6">
    <source>
        <dbReference type="Pfam" id="PF01368"/>
    </source>
</evidence>
<reference evidence="9" key="1">
    <citation type="submission" date="2006-05" db="EMBL/GenBank/DDBJ databases">
        <title>Annotation of the draft genome assembly of Desulfuromonas acetoxidans DSM 684.</title>
        <authorList>
            <consortium name="US DOE Joint Genome Institute (JGI-ORNL)"/>
            <person name="Larimer F."/>
            <person name="Land M."/>
            <person name="Hauser L."/>
        </authorList>
    </citation>
    <scope>NUCLEOTIDE SEQUENCE [LARGE SCALE GENOMIC DNA]</scope>
    <source>
        <strain evidence="9">DSM 684</strain>
    </source>
</reference>
<dbReference type="OrthoDB" id="9809852at2"/>
<dbReference type="Proteomes" id="UP000005695">
    <property type="component" value="Unassembled WGS sequence"/>
</dbReference>
<dbReference type="AlphaFoldDB" id="Q1K1E0"/>
<dbReference type="GO" id="GO:0006281">
    <property type="term" value="P:DNA repair"/>
    <property type="evidence" value="ECO:0007669"/>
    <property type="project" value="InterPro"/>
</dbReference>
<dbReference type="Pfam" id="PF01368">
    <property type="entry name" value="DHH"/>
    <property type="match status" value="1"/>
</dbReference>
<dbReference type="GO" id="GO:0003676">
    <property type="term" value="F:nucleic acid binding"/>
    <property type="evidence" value="ECO:0007669"/>
    <property type="project" value="InterPro"/>
</dbReference>
<feature type="domain" description="DDH" evidence="6">
    <location>
        <begin position="85"/>
        <end position="240"/>
    </location>
</feature>
<evidence type="ECO:0000259" key="7">
    <source>
        <dbReference type="Pfam" id="PF02272"/>
    </source>
</evidence>
<dbReference type="PANTHER" id="PTHR30255">
    <property type="entry name" value="SINGLE-STRANDED-DNA-SPECIFIC EXONUCLEASE RECJ"/>
    <property type="match status" value="1"/>
</dbReference>
<keyword evidence="4" id="KW-0378">Hydrolase</keyword>
<evidence type="ECO:0000259" key="8">
    <source>
        <dbReference type="Pfam" id="PF17768"/>
    </source>
</evidence>
<feature type="domain" description="DHHA1" evidence="7">
    <location>
        <begin position="360"/>
        <end position="450"/>
    </location>
</feature>
<dbReference type="InterPro" id="IPR051673">
    <property type="entry name" value="SSDNA_exonuclease_RecJ"/>
</dbReference>
<dbReference type="InterPro" id="IPR003156">
    <property type="entry name" value="DHHA1_dom"/>
</dbReference>
<dbReference type="InterPro" id="IPR004610">
    <property type="entry name" value="RecJ"/>
</dbReference>
<dbReference type="PANTHER" id="PTHR30255:SF2">
    <property type="entry name" value="SINGLE-STRANDED-DNA-SPECIFIC EXONUCLEASE RECJ"/>
    <property type="match status" value="1"/>
</dbReference>
<evidence type="ECO:0000256" key="1">
    <source>
        <dbReference type="ARBA" id="ARBA00005915"/>
    </source>
</evidence>